<reference evidence="8 9" key="1">
    <citation type="journal article" date="2019" name="Plant Biotechnol. J.">
        <title>The red bayberry genome and genetic basis of sex determination.</title>
        <authorList>
            <person name="Jia H.M."/>
            <person name="Jia H.J."/>
            <person name="Cai Q.L."/>
            <person name="Wang Y."/>
            <person name="Zhao H.B."/>
            <person name="Yang W.F."/>
            <person name="Wang G.Y."/>
            <person name="Li Y.H."/>
            <person name="Zhan D.L."/>
            <person name="Shen Y.T."/>
            <person name="Niu Q.F."/>
            <person name="Chang L."/>
            <person name="Qiu J."/>
            <person name="Zhao L."/>
            <person name="Xie H.B."/>
            <person name="Fu W.Y."/>
            <person name="Jin J."/>
            <person name="Li X.W."/>
            <person name="Jiao Y."/>
            <person name="Zhou C.C."/>
            <person name="Tu T."/>
            <person name="Chai C.Y."/>
            <person name="Gao J.L."/>
            <person name="Fan L.J."/>
            <person name="van de Weg E."/>
            <person name="Wang J.Y."/>
            <person name="Gao Z.S."/>
        </authorList>
    </citation>
    <scope>NUCLEOTIDE SEQUENCE [LARGE SCALE GENOMIC DNA]</scope>
    <source>
        <tissue evidence="8">Leaves</tissue>
    </source>
</reference>
<evidence type="ECO:0000256" key="6">
    <source>
        <dbReference type="RuleBase" id="RU000461"/>
    </source>
</evidence>
<keyword evidence="3 6" id="KW-0560">Oxidoreductase</keyword>
<dbReference type="InterPro" id="IPR036396">
    <property type="entry name" value="Cyt_P450_sf"/>
</dbReference>
<dbReference type="GO" id="GO:0020037">
    <property type="term" value="F:heme binding"/>
    <property type="evidence" value="ECO:0007669"/>
    <property type="project" value="InterPro"/>
</dbReference>
<keyword evidence="6" id="KW-0503">Monooxygenase</keyword>
<dbReference type="InterPro" id="IPR017972">
    <property type="entry name" value="Cyt_P450_CS"/>
</dbReference>
<name>A0A6A1VM92_9ROSI</name>
<evidence type="ECO:0000313" key="8">
    <source>
        <dbReference type="EMBL" id="KAB1213991.1"/>
    </source>
</evidence>
<dbReference type="PANTHER" id="PTHR47950:SF44">
    <property type="entry name" value="CYTOCHROME P450, FAMILY 76, SUBFAMILY C, POLYPEPTIDE 5-RELATED"/>
    <property type="match status" value="1"/>
</dbReference>
<comment type="cofactor">
    <cofactor evidence="5">
        <name>heme</name>
        <dbReference type="ChEBI" id="CHEBI:30413"/>
    </cofactor>
</comment>
<dbReference type="PRINTS" id="PR00463">
    <property type="entry name" value="EP450I"/>
</dbReference>
<dbReference type="AlphaFoldDB" id="A0A6A1VM92"/>
<dbReference type="SUPFAM" id="SSF48264">
    <property type="entry name" value="Cytochrome P450"/>
    <property type="match status" value="1"/>
</dbReference>
<dbReference type="GO" id="GO:0005506">
    <property type="term" value="F:iron ion binding"/>
    <property type="evidence" value="ECO:0007669"/>
    <property type="project" value="InterPro"/>
</dbReference>
<dbReference type="Gene3D" id="1.10.630.10">
    <property type="entry name" value="Cytochrome P450"/>
    <property type="match status" value="1"/>
</dbReference>
<dbReference type="GO" id="GO:0004497">
    <property type="term" value="F:monooxygenase activity"/>
    <property type="evidence" value="ECO:0007669"/>
    <property type="project" value="UniProtKB-KW"/>
</dbReference>
<protein>
    <submittedName>
        <fullName evidence="8">Geraniol 8-hydroxylase</fullName>
    </submittedName>
</protein>
<evidence type="ECO:0000256" key="5">
    <source>
        <dbReference type="PIRSR" id="PIRSR602401-1"/>
    </source>
</evidence>
<evidence type="ECO:0000313" key="9">
    <source>
        <dbReference type="Proteomes" id="UP000516437"/>
    </source>
</evidence>
<dbReference type="Proteomes" id="UP000516437">
    <property type="component" value="Chromosome 5"/>
</dbReference>
<evidence type="ECO:0000256" key="1">
    <source>
        <dbReference type="ARBA" id="ARBA00010617"/>
    </source>
</evidence>
<keyword evidence="7" id="KW-0812">Transmembrane</keyword>
<sequence length="499" mass="56210">MEAHIFLFCISVFFLLFIRLLIRKTHTKKLPPGPAGIPILGNLLQLGSSPHESISQMAKLYGPLMSLRLGSVTTIVASSPVTAKEILQTHDQTFANRPVPDSVAAQPNPEGTLAWIPGDHRWRNRRRICNTQMFTTQRLDFLQHLRHRKVHQLLAHLKKHSDAGTPVDVGSLAFATSLNLISNTIFSVDIVDPDFVTAQEFKDIVWRIMEDAGKPNLSDYFPMLKMFDLQGVRRHVRVSYLRLHEIFHEIIAKRLEGRSATDTTTRHGDFLDVLLDQCQEDQPDFSLETITSLILDLFIAGSDTTGSTTEWAMAELLHKPETLRKARKELLEVIGSQGEVKESDLEQLPYIQAIVKETMRLHPSAPLLLPYIAGNNADVCGYTIYKGNQVLINAWAIGRDPEYWSDPLSFKPERFLGSNVDFKGRDFQFIPFGAGRRICPGIPLAQRMVNLMLASLLHSFNWKLPKGITPDTLVMTEQPGITLKMAVSLCAIPFTEEKE</sequence>
<dbReference type="FunFam" id="1.10.630.10:FF:000007">
    <property type="entry name" value="Cytochrome P450 76C4"/>
    <property type="match status" value="1"/>
</dbReference>
<dbReference type="EMBL" id="RXIC02000023">
    <property type="protein sequence ID" value="KAB1213991.1"/>
    <property type="molecule type" value="Genomic_DNA"/>
</dbReference>
<accession>A0A6A1VM92</accession>
<comment type="caution">
    <text evidence="8">The sequence shown here is derived from an EMBL/GenBank/DDBJ whole genome shotgun (WGS) entry which is preliminary data.</text>
</comment>
<gene>
    <name evidence="8" type="ORF">CJ030_MR5G017254</name>
</gene>
<comment type="similarity">
    <text evidence="1 6">Belongs to the cytochrome P450 family.</text>
</comment>
<dbReference type="GO" id="GO:0016705">
    <property type="term" value="F:oxidoreductase activity, acting on paired donors, with incorporation or reduction of molecular oxygen"/>
    <property type="evidence" value="ECO:0007669"/>
    <property type="project" value="InterPro"/>
</dbReference>
<evidence type="ECO:0000256" key="3">
    <source>
        <dbReference type="ARBA" id="ARBA00023002"/>
    </source>
</evidence>
<proteinExistence type="inferred from homology"/>
<organism evidence="8 9">
    <name type="scientific">Morella rubra</name>
    <name type="common">Chinese bayberry</name>
    <dbReference type="NCBI Taxonomy" id="262757"/>
    <lineage>
        <taxon>Eukaryota</taxon>
        <taxon>Viridiplantae</taxon>
        <taxon>Streptophyta</taxon>
        <taxon>Embryophyta</taxon>
        <taxon>Tracheophyta</taxon>
        <taxon>Spermatophyta</taxon>
        <taxon>Magnoliopsida</taxon>
        <taxon>eudicotyledons</taxon>
        <taxon>Gunneridae</taxon>
        <taxon>Pentapetalae</taxon>
        <taxon>rosids</taxon>
        <taxon>fabids</taxon>
        <taxon>Fagales</taxon>
        <taxon>Myricaceae</taxon>
        <taxon>Morella</taxon>
    </lineage>
</organism>
<keyword evidence="5 6" id="KW-0349">Heme</keyword>
<evidence type="ECO:0000256" key="4">
    <source>
        <dbReference type="ARBA" id="ARBA00023004"/>
    </source>
</evidence>
<keyword evidence="7" id="KW-0472">Membrane</keyword>
<evidence type="ECO:0000256" key="2">
    <source>
        <dbReference type="ARBA" id="ARBA00022723"/>
    </source>
</evidence>
<keyword evidence="2 5" id="KW-0479">Metal-binding</keyword>
<dbReference type="OrthoDB" id="2789670at2759"/>
<dbReference type="PANTHER" id="PTHR47950">
    <property type="entry name" value="CYTOCHROME P450, FAMILY 76, SUBFAMILY C, POLYPEPTIDE 5-RELATED"/>
    <property type="match status" value="1"/>
</dbReference>
<keyword evidence="7" id="KW-1133">Transmembrane helix</keyword>
<dbReference type="Pfam" id="PF00067">
    <property type="entry name" value="p450"/>
    <property type="match status" value="1"/>
</dbReference>
<evidence type="ECO:0000256" key="7">
    <source>
        <dbReference type="SAM" id="Phobius"/>
    </source>
</evidence>
<dbReference type="InterPro" id="IPR002401">
    <property type="entry name" value="Cyt_P450_E_grp-I"/>
</dbReference>
<feature type="transmembrane region" description="Helical" evidence="7">
    <location>
        <begin position="5"/>
        <end position="22"/>
    </location>
</feature>
<keyword evidence="4 5" id="KW-0408">Iron</keyword>
<dbReference type="PRINTS" id="PR00385">
    <property type="entry name" value="P450"/>
</dbReference>
<dbReference type="InterPro" id="IPR001128">
    <property type="entry name" value="Cyt_P450"/>
</dbReference>
<feature type="binding site" description="axial binding residue" evidence="5">
    <location>
        <position position="439"/>
    </location>
    <ligand>
        <name>heme</name>
        <dbReference type="ChEBI" id="CHEBI:30413"/>
    </ligand>
    <ligandPart>
        <name>Fe</name>
        <dbReference type="ChEBI" id="CHEBI:18248"/>
    </ligandPart>
</feature>
<dbReference type="CDD" id="cd11073">
    <property type="entry name" value="CYP76-like"/>
    <property type="match status" value="1"/>
</dbReference>
<keyword evidence="9" id="KW-1185">Reference proteome</keyword>
<dbReference type="PROSITE" id="PS00086">
    <property type="entry name" value="CYTOCHROME_P450"/>
    <property type="match status" value="1"/>
</dbReference>